<reference evidence="9 10" key="1">
    <citation type="submission" date="2022-02" db="EMBL/GenBank/DDBJ databases">
        <title>Draft genome sequence of Mezorhizobium retamae strain IRAMC:0171 isolated from Retama raetam nodules.</title>
        <authorList>
            <person name="Bengaied R."/>
            <person name="Sbissi I."/>
            <person name="Huber K."/>
            <person name="Ghodbane F."/>
            <person name="Nouioui I."/>
            <person name="Tarhouni M."/>
            <person name="Gtari M."/>
        </authorList>
    </citation>
    <scope>NUCLEOTIDE SEQUENCE [LARGE SCALE GENOMIC DNA]</scope>
    <source>
        <strain evidence="9 10">IRAMC:0171</strain>
    </source>
</reference>
<keyword evidence="2 5" id="KW-0547">Nucleotide-binding</keyword>
<dbReference type="PANTHER" id="PTHR43289">
    <property type="entry name" value="MITOGEN-ACTIVATED PROTEIN KINASE KINASE KINASE 20-RELATED"/>
    <property type="match status" value="1"/>
</dbReference>
<keyword evidence="7" id="KW-0812">Transmembrane</keyword>
<evidence type="ECO:0000313" key="9">
    <source>
        <dbReference type="EMBL" id="MCG7504056.1"/>
    </source>
</evidence>
<dbReference type="PROSITE" id="PS00109">
    <property type="entry name" value="PROTEIN_KINASE_TYR"/>
    <property type="match status" value="1"/>
</dbReference>
<feature type="binding site" evidence="5">
    <location>
        <position position="55"/>
    </location>
    <ligand>
        <name>ATP</name>
        <dbReference type="ChEBI" id="CHEBI:30616"/>
    </ligand>
</feature>
<dbReference type="Proteomes" id="UP001201701">
    <property type="component" value="Unassembled WGS sequence"/>
</dbReference>
<keyword evidence="10" id="KW-1185">Reference proteome</keyword>
<feature type="compositionally biased region" description="Polar residues" evidence="6">
    <location>
        <begin position="435"/>
        <end position="445"/>
    </location>
</feature>
<keyword evidence="7" id="KW-0472">Membrane</keyword>
<dbReference type="Gene3D" id="1.10.510.10">
    <property type="entry name" value="Transferase(Phosphotransferase) domain 1"/>
    <property type="match status" value="1"/>
</dbReference>
<dbReference type="GO" id="GO:0016301">
    <property type="term" value="F:kinase activity"/>
    <property type="evidence" value="ECO:0007669"/>
    <property type="project" value="UniProtKB-KW"/>
</dbReference>
<dbReference type="Gene3D" id="3.30.200.20">
    <property type="entry name" value="Phosphorylase Kinase, domain 1"/>
    <property type="match status" value="1"/>
</dbReference>
<dbReference type="RefSeq" id="WP_239362021.1">
    <property type="nucleotide sequence ID" value="NZ_JAKREW010000001.1"/>
</dbReference>
<evidence type="ECO:0000256" key="2">
    <source>
        <dbReference type="ARBA" id="ARBA00022741"/>
    </source>
</evidence>
<name>A0ABS9Q9H7_9HYPH</name>
<keyword evidence="7" id="KW-1133">Transmembrane helix</keyword>
<accession>A0ABS9Q9H7</accession>
<organism evidence="9 10">
    <name type="scientific">Mesorhizobium retamae</name>
    <dbReference type="NCBI Taxonomy" id="2912854"/>
    <lineage>
        <taxon>Bacteria</taxon>
        <taxon>Pseudomonadati</taxon>
        <taxon>Pseudomonadota</taxon>
        <taxon>Alphaproteobacteria</taxon>
        <taxon>Hyphomicrobiales</taxon>
        <taxon>Phyllobacteriaceae</taxon>
        <taxon>Mesorhizobium</taxon>
    </lineage>
</organism>
<feature type="compositionally biased region" description="Basic and acidic residues" evidence="6">
    <location>
        <begin position="305"/>
        <end position="315"/>
    </location>
</feature>
<sequence length="694" mass="73834">MANDDRTVILSHIGRVAPGTRLNGIYQVDALIGSGGMSEIYRGHNIQTLDKVAIKVVLPQFANDEHMVSLFRREALILNRLSHQSIIRYHVFSHDAESDLLYLAMELVEGPTLRERIAQRPLSQLEACQLVARVAQGMSAAHREGIIHRDLSTDNIVLADGDVARPKVIDFGIARSGDSTDSTLIQSGFAGKFNYVSPEQLGLFGGQVGPTADIYSLGLVFAAALLGKPLDMAGSHAEVVMKRQSVPDLSRINPGVKPLIERMLQPNPVNRVQSMDDVAAALQMASGSTRESTNSGRPTRPGSVETHHGKTGEARKSHLPVLAALVVLIGGAAFGGWWITHGRPDLLGLVNLVSGGSEQKQKLPSAAMPTGPTGKSEVKADAEAPTVGTSVPPTGGESSTPGAQGPNLPAQAVPAEETTAGEKPVPAKDDDVQDSVGQSLPSEPSGNKEAAARPVREIAPRISLDEEPGGPAAPPAKVESPEVAKLEEPGESALDVADWLRSFRGGDCFYARAIDQAGKRVAIEGFSLSVQPLERLERQFKSTFGFEPPIGMRAVREGQCPVVAFAGTVGDPVSDMKITLKSDVLSRNEELEARISRITRRHVSVFLVAADGGTKNVTHMAKTDGRDIVLALPPQGFATGKEGYLLLAVAADKPLKALDGSEAKKAASVIEALRREAAENATDLTASIYYFRRN</sequence>
<feature type="compositionally biased region" description="Basic and acidic residues" evidence="6">
    <location>
        <begin position="479"/>
        <end position="488"/>
    </location>
</feature>
<evidence type="ECO:0000256" key="5">
    <source>
        <dbReference type="PROSITE-ProRule" id="PRU10141"/>
    </source>
</evidence>
<evidence type="ECO:0000256" key="3">
    <source>
        <dbReference type="ARBA" id="ARBA00022777"/>
    </source>
</evidence>
<feature type="region of interest" description="Disordered" evidence="6">
    <location>
        <begin position="284"/>
        <end position="315"/>
    </location>
</feature>
<gene>
    <name evidence="9" type="ORF">L4923_03395</name>
</gene>
<evidence type="ECO:0000256" key="4">
    <source>
        <dbReference type="ARBA" id="ARBA00022840"/>
    </source>
</evidence>
<feature type="compositionally biased region" description="Polar residues" evidence="6">
    <location>
        <begin position="285"/>
        <end position="297"/>
    </location>
</feature>
<dbReference type="PROSITE" id="PS50011">
    <property type="entry name" value="PROTEIN_KINASE_DOM"/>
    <property type="match status" value="1"/>
</dbReference>
<evidence type="ECO:0000256" key="7">
    <source>
        <dbReference type="SAM" id="Phobius"/>
    </source>
</evidence>
<dbReference type="CDD" id="cd14014">
    <property type="entry name" value="STKc_PknB_like"/>
    <property type="match status" value="1"/>
</dbReference>
<feature type="compositionally biased region" description="Basic and acidic residues" evidence="6">
    <location>
        <begin position="450"/>
        <end position="459"/>
    </location>
</feature>
<feature type="transmembrane region" description="Helical" evidence="7">
    <location>
        <begin position="319"/>
        <end position="339"/>
    </location>
</feature>
<dbReference type="InterPro" id="IPR017441">
    <property type="entry name" value="Protein_kinase_ATP_BS"/>
</dbReference>
<keyword evidence="1" id="KW-0808">Transferase</keyword>
<keyword evidence="3 9" id="KW-0418">Kinase</keyword>
<keyword evidence="4 5" id="KW-0067">ATP-binding</keyword>
<evidence type="ECO:0000256" key="6">
    <source>
        <dbReference type="SAM" id="MobiDB-lite"/>
    </source>
</evidence>
<dbReference type="InterPro" id="IPR008266">
    <property type="entry name" value="Tyr_kinase_AS"/>
</dbReference>
<dbReference type="SUPFAM" id="SSF56112">
    <property type="entry name" value="Protein kinase-like (PK-like)"/>
    <property type="match status" value="1"/>
</dbReference>
<evidence type="ECO:0000313" key="10">
    <source>
        <dbReference type="Proteomes" id="UP001201701"/>
    </source>
</evidence>
<protein>
    <submittedName>
        <fullName evidence="9">Protein kinase</fullName>
    </submittedName>
</protein>
<dbReference type="InterPro" id="IPR000719">
    <property type="entry name" value="Prot_kinase_dom"/>
</dbReference>
<evidence type="ECO:0000256" key="1">
    <source>
        <dbReference type="ARBA" id="ARBA00022679"/>
    </source>
</evidence>
<dbReference type="PROSITE" id="PS00107">
    <property type="entry name" value="PROTEIN_KINASE_ATP"/>
    <property type="match status" value="1"/>
</dbReference>
<feature type="region of interest" description="Disordered" evidence="6">
    <location>
        <begin position="359"/>
        <end position="489"/>
    </location>
</feature>
<dbReference type="Pfam" id="PF00069">
    <property type="entry name" value="Pkinase"/>
    <property type="match status" value="1"/>
</dbReference>
<dbReference type="PANTHER" id="PTHR43289:SF34">
    <property type="entry name" value="SERINE_THREONINE-PROTEIN KINASE YBDM-RELATED"/>
    <property type="match status" value="1"/>
</dbReference>
<feature type="domain" description="Protein kinase" evidence="8">
    <location>
        <begin position="26"/>
        <end position="284"/>
    </location>
</feature>
<comment type="caution">
    <text evidence="9">The sequence shown here is derived from an EMBL/GenBank/DDBJ whole genome shotgun (WGS) entry which is preliminary data.</text>
</comment>
<feature type="compositionally biased region" description="Polar residues" evidence="6">
    <location>
        <begin position="387"/>
        <end position="402"/>
    </location>
</feature>
<proteinExistence type="predicted"/>
<dbReference type="InterPro" id="IPR011009">
    <property type="entry name" value="Kinase-like_dom_sf"/>
</dbReference>
<dbReference type="EMBL" id="JAKREW010000001">
    <property type="protein sequence ID" value="MCG7504056.1"/>
    <property type="molecule type" value="Genomic_DNA"/>
</dbReference>
<evidence type="ECO:0000259" key="8">
    <source>
        <dbReference type="PROSITE" id="PS50011"/>
    </source>
</evidence>